<dbReference type="Pfam" id="PF18317">
    <property type="entry name" value="SDH_C"/>
    <property type="match status" value="1"/>
</dbReference>
<dbReference type="RefSeq" id="WP_248362016.1">
    <property type="nucleotide sequence ID" value="NZ_AP025591.1"/>
</dbReference>
<evidence type="ECO:0000256" key="3">
    <source>
        <dbReference type="ARBA" id="ARBA00023141"/>
    </source>
</evidence>
<keyword evidence="2 4" id="KW-0560">Oxidoreductase</keyword>
<evidence type="ECO:0000256" key="2">
    <source>
        <dbReference type="ARBA" id="ARBA00023002"/>
    </source>
</evidence>
<dbReference type="EMBL" id="AP025591">
    <property type="protein sequence ID" value="BDG03735.1"/>
    <property type="molecule type" value="Genomic_DNA"/>
</dbReference>
<organism evidence="8 9">
    <name type="scientific">Anaeromyxobacter oryzae</name>
    <dbReference type="NCBI Taxonomy" id="2918170"/>
    <lineage>
        <taxon>Bacteria</taxon>
        <taxon>Pseudomonadati</taxon>
        <taxon>Myxococcota</taxon>
        <taxon>Myxococcia</taxon>
        <taxon>Myxococcales</taxon>
        <taxon>Cystobacterineae</taxon>
        <taxon>Anaeromyxobacteraceae</taxon>
        <taxon>Anaeromyxobacter</taxon>
    </lineage>
</organism>
<dbReference type="SUPFAM" id="SSF51735">
    <property type="entry name" value="NAD(P)-binding Rossmann-fold domains"/>
    <property type="match status" value="1"/>
</dbReference>
<dbReference type="Gene3D" id="3.40.50.10860">
    <property type="entry name" value="Leucine Dehydrogenase, chain A, domain 1"/>
    <property type="match status" value="1"/>
</dbReference>
<dbReference type="SUPFAM" id="SSF53223">
    <property type="entry name" value="Aminoacid dehydrogenase-like, N-terminal domain"/>
    <property type="match status" value="1"/>
</dbReference>
<evidence type="ECO:0000259" key="6">
    <source>
        <dbReference type="Pfam" id="PF08501"/>
    </source>
</evidence>
<keyword evidence="4" id="KW-0028">Amino-acid biosynthesis</keyword>
<comment type="subunit">
    <text evidence="4">Homodimer.</text>
</comment>
<dbReference type="PANTHER" id="PTHR21089:SF1">
    <property type="entry name" value="BIFUNCTIONAL 3-DEHYDROQUINATE DEHYDRATASE_SHIKIMATE DEHYDROGENASE, CHLOROPLASTIC"/>
    <property type="match status" value="1"/>
</dbReference>
<dbReference type="PANTHER" id="PTHR21089">
    <property type="entry name" value="SHIKIMATE DEHYDROGENASE"/>
    <property type="match status" value="1"/>
</dbReference>
<dbReference type="HAMAP" id="MF_00222">
    <property type="entry name" value="Shikimate_DH_AroE"/>
    <property type="match status" value="1"/>
</dbReference>
<gene>
    <name evidence="4 8" type="primary">aroE</name>
    <name evidence="8" type="ORF">AMOR_27310</name>
</gene>
<feature type="binding site" evidence="4">
    <location>
        <position position="106"/>
    </location>
    <ligand>
        <name>shikimate</name>
        <dbReference type="ChEBI" id="CHEBI:36208"/>
    </ligand>
</feature>
<keyword evidence="9" id="KW-1185">Reference proteome</keyword>
<comment type="caution">
    <text evidence="4">Lacks conserved residue(s) required for the propagation of feature annotation.</text>
</comment>
<keyword evidence="3 4" id="KW-0057">Aromatic amino acid biosynthesis</keyword>
<evidence type="ECO:0000256" key="5">
    <source>
        <dbReference type="SAM" id="MobiDB-lite"/>
    </source>
</evidence>
<feature type="domain" description="Shikimate dehydrogenase substrate binding N-terminal" evidence="6">
    <location>
        <begin position="11"/>
        <end position="93"/>
    </location>
</feature>
<dbReference type="InterPro" id="IPR013708">
    <property type="entry name" value="Shikimate_DH-bd_N"/>
</dbReference>
<feature type="binding site" evidence="4">
    <location>
        <begin position="19"/>
        <end position="21"/>
    </location>
    <ligand>
        <name>shikimate</name>
        <dbReference type="ChEBI" id="CHEBI:36208"/>
    </ligand>
</feature>
<evidence type="ECO:0000256" key="1">
    <source>
        <dbReference type="ARBA" id="ARBA00004871"/>
    </source>
</evidence>
<evidence type="ECO:0000313" key="9">
    <source>
        <dbReference type="Proteomes" id="UP001162891"/>
    </source>
</evidence>
<feature type="active site" description="Proton acceptor" evidence="4">
    <location>
        <position position="70"/>
    </location>
</feature>
<dbReference type="EC" id="1.1.1.25" evidence="4"/>
<dbReference type="InterPro" id="IPR022893">
    <property type="entry name" value="Shikimate_DH_fam"/>
</dbReference>
<dbReference type="InterPro" id="IPR046346">
    <property type="entry name" value="Aminoacid_DH-like_N_sf"/>
</dbReference>
<comment type="pathway">
    <text evidence="1 4">Metabolic intermediate biosynthesis; chorismate biosynthesis; chorismate from D-erythrose 4-phosphate and phosphoenolpyruvate: step 4/7.</text>
</comment>
<feature type="binding site" evidence="4">
    <location>
        <position position="223"/>
    </location>
    <ligand>
        <name>NADP(+)</name>
        <dbReference type="ChEBI" id="CHEBI:58349"/>
    </ligand>
</feature>
<name>A0ABM7WW79_9BACT</name>
<dbReference type="Gene3D" id="3.40.50.720">
    <property type="entry name" value="NAD(P)-binding Rossmann-like Domain"/>
    <property type="match status" value="1"/>
</dbReference>
<feature type="binding site" evidence="4">
    <location>
        <begin position="129"/>
        <end position="133"/>
    </location>
    <ligand>
        <name>NADP(+)</name>
        <dbReference type="ChEBI" id="CHEBI:58349"/>
    </ligand>
</feature>
<dbReference type="Proteomes" id="UP001162891">
    <property type="component" value="Chromosome"/>
</dbReference>
<proteinExistence type="inferred from homology"/>
<evidence type="ECO:0000256" key="4">
    <source>
        <dbReference type="HAMAP-Rule" id="MF_00222"/>
    </source>
</evidence>
<protein>
    <recommendedName>
        <fullName evidence="4">Shikimate dehydrogenase (NADP(+))</fullName>
        <shortName evidence="4">SDH</shortName>
        <ecNumber evidence="4">1.1.1.25</ecNumber>
    </recommendedName>
</protein>
<feature type="binding site" evidence="4">
    <location>
        <position position="91"/>
    </location>
    <ligand>
        <name>shikimate</name>
        <dbReference type="ChEBI" id="CHEBI:36208"/>
    </ligand>
</feature>
<sequence length="298" mass="29851">MITGRTALYGVVGHPVAHSRSPEMQNAAFADAGLDAVYVALPVPPDGLGDALRGAHALGFQGLNVTVPHKQRAASACVALDAVAEEVGAVNTLRRTAVGWEGFNTDAPACLGLLEASGIGAGARALLVGAGGAARAAGWALLRLGAEVRVVARRLEAAADLVHALGSAPARNGGRAQAVAWGELAAEADAADVVVNGTSVGLAGHATRLPALRFRPGQVALDFVYGETEFVRSASDAGARLVTGEQILVRQGALAFTLWTGRGAPEAVMTAALARPAAPSLASAPARSAAAGSSGAKR</sequence>
<dbReference type="InterPro" id="IPR041121">
    <property type="entry name" value="SDH_C"/>
</dbReference>
<feature type="binding site" evidence="4">
    <location>
        <position position="66"/>
    </location>
    <ligand>
        <name>shikimate</name>
        <dbReference type="ChEBI" id="CHEBI:36208"/>
    </ligand>
</feature>
<reference evidence="9" key="1">
    <citation type="journal article" date="2022" name="Int. J. Syst. Evol. Microbiol.">
        <title>Anaeromyxobacter oryzae sp. nov., Anaeromyxobacter diazotrophicus sp. nov. and Anaeromyxobacter paludicola sp. nov., isolated from paddy soils.</title>
        <authorList>
            <person name="Itoh H."/>
            <person name="Xu Z."/>
            <person name="Mise K."/>
            <person name="Masuda Y."/>
            <person name="Ushijima N."/>
            <person name="Hayakawa C."/>
            <person name="Shiratori Y."/>
            <person name="Senoo K."/>
        </authorList>
    </citation>
    <scope>NUCLEOTIDE SEQUENCE [LARGE SCALE GENOMIC DNA]</scope>
    <source>
        <strain evidence="9">Red232</strain>
    </source>
</reference>
<evidence type="ECO:0000313" key="8">
    <source>
        <dbReference type="EMBL" id="BDG03735.1"/>
    </source>
</evidence>
<feature type="binding site" evidence="4">
    <location>
        <position position="244"/>
    </location>
    <ligand>
        <name>NADP(+)</name>
        <dbReference type="ChEBI" id="CHEBI:58349"/>
    </ligand>
</feature>
<dbReference type="InterPro" id="IPR036291">
    <property type="entry name" value="NAD(P)-bd_dom_sf"/>
</dbReference>
<comment type="catalytic activity">
    <reaction evidence="4">
        <text>shikimate + NADP(+) = 3-dehydroshikimate + NADPH + H(+)</text>
        <dbReference type="Rhea" id="RHEA:17737"/>
        <dbReference type="ChEBI" id="CHEBI:15378"/>
        <dbReference type="ChEBI" id="CHEBI:16630"/>
        <dbReference type="ChEBI" id="CHEBI:36208"/>
        <dbReference type="ChEBI" id="CHEBI:57783"/>
        <dbReference type="ChEBI" id="CHEBI:58349"/>
        <dbReference type="EC" id="1.1.1.25"/>
    </reaction>
</comment>
<comment type="similarity">
    <text evidence="4">Belongs to the shikimate dehydrogenase family.</text>
</comment>
<feature type="binding site" evidence="4">
    <location>
        <position position="225"/>
    </location>
    <ligand>
        <name>shikimate</name>
        <dbReference type="ChEBI" id="CHEBI:36208"/>
    </ligand>
</feature>
<dbReference type="Pfam" id="PF08501">
    <property type="entry name" value="Shikimate_dh_N"/>
    <property type="match status" value="1"/>
</dbReference>
<evidence type="ECO:0000259" key="7">
    <source>
        <dbReference type="Pfam" id="PF18317"/>
    </source>
</evidence>
<feature type="binding site" evidence="4">
    <location>
        <position position="251"/>
    </location>
    <ligand>
        <name>shikimate</name>
        <dbReference type="ChEBI" id="CHEBI:36208"/>
    </ligand>
</feature>
<feature type="region of interest" description="Disordered" evidence="5">
    <location>
        <begin position="277"/>
        <end position="298"/>
    </location>
</feature>
<accession>A0ABM7WW79</accession>
<comment type="function">
    <text evidence="4">Involved in the biosynthesis of the chorismate, which leads to the biosynthesis of aromatic amino acids. Catalyzes the reversible NADPH linked reduction of 3-dehydroshikimate (DHSA) to yield shikimate (SA).</text>
</comment>
<keyword evidence="4" id="KW-0521">NADP</keyword>
<feature type="domain" description="SDH C-terminal" evidence="7">
    <location>
        <begin position="244"/>
        <end position="273"/>
    </location>
</feature>